<organism evidence="1 2">
    <name type="scientific">Anopheles farauti</name>
    <dbReference type="NCBI Taxonomy" id="69004"/>
    <lineage>
        <taxon>Eukaryota</taxon>
        <taxon>Metazoa</taxon>
        <taxon>Ecdysozoa</taxon>
        <taxon>Arthropoda</taxon>
        <taxon>Hexapoda</taxon>
        <taxon>Insecta</taxon>
        <taxon>Pterygota</taxon>
        <taxon>Neoptera</taxon>
        <taxon>Endopterygota</taxon>
        <taxon>Diptera</taxon>
        <taxon>Nematocera</taxon>
        <taxon>Culicoidea</taxon>
        <taxon>Culicidae</taxon>
        <taxon>Anophelinae</taxon>
        <taxon>Anopheles</taxon>
    </lineage>
</organism>
<dbReference type="AlphaFoldDB" id="A0A182QC06"/>
<protein>
    <submittedName>
        <fullName evidence="1">Uncharacterized protein</fullName>
    </submittedName>
</protein>
<reference evidence="2" key="1">
    <citation type="submission" date="2014-01" db="EMBL/GenBank/DDBJ databases">
        <title>The Genome Sequence of Anopheles farauti FAR1 (V2).</title>
        <authorList>
            <consortium name="The Broad Institute Genomics Platform"/>
            <person name="Neafsey D.E."/>
            <person name="Besansky N."/>
            <person name="Howell P."/>
            <person name="Walton C."/>
            <person name="Young S.K."/>
            <person name="Zeng Q."/>
            <person name="Gargeya S."/>
            <person name="Fitzgerald M."/>
            <person name="Haas B."/>
            <person name="Abouelleil A."/>
            <person name="Allen A.W."/>
            <person name="Alvarado L."/>
            <person name="Arachchi H.M."/>
            <person name="Berlin A.M."/>
            <person name="Chapman S.B."/>
            <person name="Gainer-Dewar J."/>
            <person name="Goldberg J."/>
            <person name="Griggs A."/>
            <person name="Gujja S."/>
            <person name="Hansen M."/>
            <person name="Howarth C."/>
            <person name="Imamovic A."/>
            <person name="Ireland A."/>
            <person name="Larimer J."/>
            <person name="McCowan C."/>
            <person name="Murphy C."/>
            <person name="Pearson M."/>
            <person name="Poon T.W."/>
            <person name="Priest M."/>
            <person name="Roberts A."/>
            <person name="Saif S."/>
            <person name="Shea T."/>
            <person name="Sisk P."/>
            <person name="Sykes S."/>
            <person name="Wortman J."/>
            <person name="Nusbaum C."/>
            <person name="Birren B."/>
        </authorList>
    </citation>
    <scope>NUCLEOTIDE SEQUENCE [LARGE SCALE GENOMIC DNA]</scope>
    <source>
        <strain evidence="2">FAR1</strain>
    </source>
</reference>
<sequence>MVGCVVRIHDSICTFVLQAGGDIVPREGLLNMQQHEGVLAPRKPQTNSSSLNGHNKLGAFCYRVRGSAPLVVVVVVSTKFAFALAKWGVFVGWEASVMHPFH</sequence>
<proteinExistence type="predicted"/>
<dbReference type="Proteomes" id="UP000075886">
    <property type="component" value="Unassembled WGS sequence"/>
</dbReference>
<dbReference type="EnsemblMetazoa" id="AFAF007152-RA">
    <property type="protein sequence ID" value="AFAF007152-PA"/>
    <property type="gene ID" value="AFAF007152"/>
</dbReference>
<evidence type="ECO:0000313" key="1">
    <source>
        <dbReference type="EnsemblMetazoa" id="AFAF007152-PA"/>
    </source>
</evidence>
<dbReference type="VEuPathDB" id="VectorBase:AFAF007152"/>
<accession>A0A182QC06</accession>
<keyword evidence="2" id="KW-1185">Reference proteome</keyword>
<reference evidence="1" key="2">
    <citation type="submission" date="2020-05" db="UniProtKB">
        <authorList>
            <consortium name="EnsemblMetazoa"/>
        </authorList>
    </citation>
    <scope>IDENTIFICATION</scope>
    <source>
        <strain evidence="1">FAR1</strain>
    </source>
</reference>
<dbReference type="EMBL" id="AXCN02000219">
    <property type="status" value="NOT_ANNOTATED_CDS"/>
    <property type="molecule type" value="Genomic_DNA"/>
</dbReference>
<evidence type="ECO:0000313" key="2">
    <source>
        <dbReference type="Proteomes" id="UP000075886"/>
    </source>
</evidence>
<name>A0A182QC06_9DIPT</name>